<gene>
    <name evidence="1" type="ORF">ACFP1G_08965</name>
</gene>
<dbReference type="RefSeq" id="WP_225426670.1">
    <property type="nucleotide sequence ID" value="NZ_JBHSSK010000023.1"/>
</dbReference>
<dbReference type="SUPFAM" id="SSF52218">
    <property type="entry name" value="Flavoproteins"/>
    <property type="match status" value="1"/>
</dbReference>
<dbReference type="Proteomes" id="UP001596254">
    <property type="component" value="Unassembled WGS sequence"/>
</dbReference>
<accession>A0ABW1SSU0</accession>
<comment type="caution">
    <text evidence="1">The sequence shown here is derived from an EMBL/GenBank/DDBJ whole genome shotgun (WGS) entry which is preliminary data.</text>
</comment>
<name>A0ABW1SSU0_9LACO</name>
<evidence type="ECO:0000313" key="2">
    <source>
        <dbReference type="Proteomes" id="UP001596254"/>
    </source>
</evidence>
<dbReference type="Gene3D" id="3.40.50.360">
    <property type="match status" value="1"/>
</dbReference>
<dbReference type="EMBL" id="JBHSSK010000023">
    <property type="protein sequence ID" value="MFC6207601.1"/>
    <property type="molecule type" value="Genomic_DNA"/>
</dbReference>
<reference evidence="2" key="1">
    <citation type="journal article" date="2019" name="Int. J. Syst. Evol. Microbiol.">
        <title>The Global Catalogue of Microorganisms (GCM) 10K type strain sequencing project: providing services to taxonomists for standard genome sequencing and annotation.</title>
        <authorList>
            <consortium name="The Broad Institute Genomics Platform"/>
            <consortium name="The Broad Institute Genome Sequencing Center for Infectious Disease"/>
            <person name="Wu L."/>
            <person name="Ma J."/>
        </authorList>
    </citation>
    <scope>NUCLEOTIDE SEQUENCE [LARGE SCALE GENOMIC DNA]</scope>
    <source>
        <strain evidence="2">CCM 8905</strain>
    </source>
</reference>
<sequence length="104" mass="11576">MNQLIRVDFVGPETANKPVQIVTYSKYSDGGMLAAASFVGILQMLKMMVLPMPVLLWNADPNFLEDGGLSLDAPNSKHFAERLQVAFEELAHYALIMKEHPLTK</sequence>
<evidence type="ECO:0000313" key="1">
    <source>
        <dbReference type="EMBL" id="MFC6207601.1"/>
    </source>
</evidence>
<protein>
    <recommendedName>
        <fullName evidence="3">NADPH-dependent FMN reductase-like domain-containing protein</fullName>
    </recommendedName>
</protein>
<evidence type="ECO:0008006" key="3">
    <source>
        <dbReference type="Google" id="ProtNLM"/>
    </source>
</evidence>
<proteinExistence type="predicted"/>
<organism evidence="1 2">
    <name type="scientific">Levilactobacillus tongjiangensis</name>
    <dbReference type="NCBI Taxonomy" id="2486023"/>
    <lineage>
        <taxon>Bacteria</taxon>
        <taxon>Bacillati</taxon>
        <taxon>Bacillota</taxon>
        <taxon>Bacilli</taxon>
        <taxon>Lactobacillales</taxon>
        <taxon>Lactobacillaceae</taxon>
        <taxon>Levilactobacillus</taxon>
    </lineage>
</organism>
<dbReference type="InterPro" id="IPR029039">
    <property type="entry name" value="Flavoprotein-like_sf"/>
</dbReference>
<keyword evidence="2" id="KW-1185">Reference proteome</keyword>